<reference evidence="1 2" key="1">
    <citation type="submission" date="2023-03" db="EMBL/GenBank/DDBJ databases">
        <title>WGS of Gossypium arboreum.</title>
        <authorList>
            <person name="Yu D."/>
        </authorList>
    </citation>
    <scope>NUCLEOTIDE SEQUENCE [LARGE SCALE GENOMIC DNA]</scope>
    <source>
        <tissue evidence="1">Leaf</tissue>
    </source>
</reference>
<keyword evidence="2" id="KW-1185">Reference proteome</keyword>
<gene>
    <name evidence="1" type="ORF">PVK06_007973</name>
</gene>
<evidence type="ECO:0000313" key="1">
    <source>
        <dbReference type="EMBL" id="KAK5839201.1"/>
    </source>
</evidence>
<organism evidence="1 2">
    <name type="scientific">Gossypium arboreum</name>
    <name type="common">Tree cotton</name>
    <name type="synonym">Gossypium nanking</name>
    <dbReference type="NCBI Taxonomy" id="29729"/>
    <lineage>
        <taxon>Eukaryota</taxon>
        <taxon>Viridiplantae</taxon>
        <taxon>Streptophyta</taxon>
        <taxon>Embryophyta</taxon>
        <taxon>Tracheophyta</taxon>
        <taxon>Spermatophyta</taxon>
        <taxon>Magnoliopsida</taxon>
        <taxon>eudicotyledons</taxon>
        <taxon>Gunneridae</taxon>
        <taxon>Pentapetalae</taxon>
        <taxon>rosids</taxon>
        <taxon>malvids</taxon>
        <taxon>Malvales</taxon>
        <taxon>Malvaceae</taxon>
        <taxon>Malvoideae</taxon>
        <taxon>Gossypium</taxon>
    </lineage>
</organism>
<dbReference type="Proteomes" id="UP001358586">
    <property type="component" value="Chromosome 3"/>
</dbReference>
<protein>
    <submittedName>
        <fullName evidence="1">Uncharacterized protein</fullName>
    </submittedName>
</protein>
<dbReference type="EMBL" id="JARKNE010000003">
    <property type="protein sequence ID" value="KAK5839201.1"/>
    <property type="molecule type" value="Genomic_DNA"/>
</dbReference>
<evidence type="ECO:0000313" key="2">
    <source>
        <dbReference type="Proteomes" id="UP001358586"/>
    </source>
</evidence>
<accession>A0ABR0QIR4</accession>
<proteinExistence type="predicted"/>
<comment type="caution">
    <text evidence="1">The sequence shown here is derived from an EMBL/GenBank/DDBJ whole genome shotgun (WGS) entry which is preliminary data.</text>
</comment>
<name>A0ABR0QIR4_GOSAR</name>
<sequence length="74" mass="8459">MLSPLGKPLFWATNFFSVVSPYSSTLRFKCGSTNCTDQCCGLLMWLTEEFRRVLMVVKVHINVVNALHQEYQGD</sequence>